<dbReference type="PRINTS" id="PR00032">
    <property type="entry name" value="HTHARAC"/>
</dbReference>
<keyword evidence="2" id="KW-0238">DNA-binding</keyword>
<feature type="domain" description="HTH araC/xylS-type" evidence="4">
    <location>
        <begin position="237"/>
        <end position="335"/>
    </location>
</feature>
<dbReference type="InterPro" id="IPR053142">
    <property type="entry name" value="PchR_regulatory_protein"/>
</dbReference>
<dbReference type="InterPro" id="IPR018060">
    <property type="entry name" value="HTH_AraC"/>
</dbReference>
<proteinExistence type="predicted"/>
<keyword evidence="1" id="KW-0805">Transcription regulation</keyword>
<evidence type="ECO:0000256" key="1">
    <source>
        <dbReference type="ARBA" id="ARBA00023015"/>
    </source>
</evidence>
<gene>
    <name evidence="5" type="ORF">SAMN04488096_105338</name>
</gene>
<dbReference type="SUPFAM" id="SSF46689">
    <property type="entry name" value="Homeodomain-like"/>
    <property type="match status" value="1"/>
</dbReference>
<dbReference type="EMBL" id="FQYY01000005">
    <property type="protein sequence ID" value="SHI90645.1"/>
    <property type="molecule type" value="Genomic_DNA"/>
</dbReference>
<keyword evidence="3" id="KW-0804">Transcription</keyword>
<dbReference type="AlphaFoldDB" id="A0A1M6EZ09"/>
<evidence type="ECO:0000313" key="6">
    <source>
        <dbReference type="Proteomes" id="UP000184225"/>
    </source>
</evidence>
<dbReference type="Proteomes" id="UP000184225">
    <property type="component" value="Unassembled WGS sequence"/>
</dbReference>
<dbReference type="GO" id="GO:0043565">
    <property type="term" value="F:sequence-specific DNA binding"/>
    <property type="evidence" value="ECO:0007669"/>
    <property type="project" value="InterPro"/>
</dbReference>
<sequence>MKSIHVKSLPLKDVITDLAKEFKSEIVEHCDEFVLELPSTYGQGFIRGLNLGNGLGVIEYNCTFLEDLEIHFSISEIHPLKFIFCSEGSILHSFEELEQPNTIYAYQNVLVASSAFNGHIIQFKANKKAHINSLEINRKEFTKHYSCSLAKFNHPLKPLLCDVKAKKLFYYQGNYSLQTADIIAEINTDLFSDFLRAIKLEAKALDILAVQIEQYADDLKLNKNQSVIRKKEIEKIIKLTEVISKDLSTSYTVQELANSIGININKLQEGFKYLYKETVNNYIQQLRLEKAKKLLIETELSIGEITEKIGLSNPSYFSKVFKEKFKISPNQYRRGKPSININSGS</sequence>
<evidence type="ECO:0000259" key="4">
    <source>
        <dbReference type="PROSITE" id="PS01124"/>
    </source>
</evidence>
<organism evidence="5 6">
    <name type="scientific">Mesonia phycicola</name>
    <dbReference type="NCBI Taxonomy" id="579105"/>
    <lineage>
        <taxon>Bacteria</taxon>
        <taxon>Pseudomonadati</taxon>
        <taxon>Bacteroidota</taxon>
        <taxon>Flavobacteriia</taxon>
        <taxon>Flavobacteriales</taxon>
        <taxon>Flavobacteriaceae</taxon>
        <taxon>Mesonia</taxon>
    </lineage>
</organism>
<reference evidence="5 6" key="1">
    <citation type="submission" date="2016-11" db="EMBL/GenBank/DDBJ databases">
        <authorList>
            <person name="Jaros S."/>
            <person name="Januszkiewicz K."/>
            <person name="Wedrychowicz H."/>
        </authorList>
    </citation>
    <scope>NUCLEOTIDE SEQUENCE [LARGE SCALE GENOMIC DNA]</scope>
    <source>
        <strain evidence="5 6">DSM 21425</strain>
    </source>
</reference>
<dbReference type="PANTHER" id="PTHR47893">
    <property type="entry name" value="REGULATORY PROTEIN PCHR"/>
    <property type="match status" value="1"/>
</dbReference>
<dbReference type="GO" id="GO:0003700">
    <property type="term" value="F:DNA-binding transcription factor activity"/>
    <property type="evidence" value="ECO:0007669"/>
    <property type="project" value="InterPro"/>
</dbReference>
<dbReference type="InterPro" id="IPR009057">
    <property type="entry name" value="Homeodomain-like_sf"/>
</dbReference>
<dbReference type="Pfam" id="PF12833">
    <property type="entry name" value="HTH_18"/>
    <property type="match status" value="1"/>
</dbReference>
<dbReference type="PANTHER" id="PTHR47893:SF1">
    <property type="entry name" value="REGULATORY PROTEIN PCHR"/>
    <property type="match status" value="1"/>
</dbReference>
<dbReference type="PROSITE" id="PS00041">
    <property type="entry name" value="HTH_ARAC_FAMILY_1"/>
    <property type="match status" value="1"/>
</dbReference>
<accession>A0A1M6EZ09</accession>
<dbReference type="InterPro" id="IPR020449">
    <property type="entry name" value="Tscrpt_reg_AraC-type_HTH"/>
</dbReference>
<dbReference type="PROSITE" id="PS01124">
    <property type="entry name" value="HTH_ARAC_FAMILY_2"/>
    <property type="match status" value="1"/>
</dbReference>
<evidence type="ECO:0000256" key="2">
    <source>
        <dbReference type="ARBA" id="ARBA00023125"/>
    </source>
</evidence>
<dbReference type="Gene3D" id="1.10.10.60">
    <property type="entry name" value="Homeodomain-like"/>
    <property type="match status" value="2"/>
</dbReference>
<evidence type="ECO:0000313" key="5">
    <source>
        <dbReference type="EMBL" id="SHI90645.1"/>
    </source>
</evidence>
<dbReference type="OrthoDB" id="2666928at2"/>
<dbReference type="STRING" id="579105.SAMN04488096_105338"/>
<dbReference type="InterPro" id="IPR018062">
    <property type="entry name" value="HTH_AraC-typ_CS"/>
</dbReference>
<protein>
    <submittedName>
        <fullName evidence="5">Transcriptional regulator, AraC family</fullName>
    </submittedName>
</protein>
<dbReference type="SMART" id="SM00342">
    <property type="entry name" value="HTH_ARAC"/>
    <property type="match status" value="1"/>
</dbReference>
<keyword evidence="6" id="KW-1185">Reference proteome</keyword>
<evidence type="ECO:0000256" key="3">
    <source>
        <dbReference type="ARBA" id="ARBA00023163"/>
    </source>
</evidence>
<dbReference type="RefSeq" id="WP_073150962.1">
    <property type="nucleotide sequence ID" value="NZ_FQYY01000005.1"/>
</dbReference>
<name>A0A1M6EZ09_9FLAO</name>